<sequence>MSVDTARPNVAGAIETIESHLHPTPSWDIADHPQPTGREEIWRFTPLKKIKTLLVEQPEAGSLSWSGDRPEGVTLAPLSHDDARGLSVEAPSDRVSALAASQSPAPVHIDIPAEAEVTEPIVFTGVGDGGEARDHVVLTVGAHSTATVVFRYEGTAHYAEKTDVIVGDGATLNLVFVQDWADGAVHGGQRTVQVGRDAHVKMVSASMGGDVIRLQENAKYSGPGGELEQYGLYFVDGGQHIQHRLFVDHNAPQTKSNVDYRGALQGKGAHSVWIGDVLIRKVAKDIDTYESNKNLLLTEGCQADSVPNLEIETGEISGAGHSSSTGRFDDNQLFYLQSRGIEEDEARRLIVHGFFNDIIRRIGVPEIEQKMLEQVERELELAHGSTRTQADA</sequence>
<comment type="similarity">
    <text evidence="1">Belongs to the iron-sulfur cluster assembly SufBD family.</text>
</comment>
<dbReference type="InterPro" id="IPR011542">
    <property type="entry name" value="SUF_FeS_clus_asmbl_SufD"/>
</dbReference>
<evidence type="ECO:0000313" key="3">
    <source>
        <dbReference type="EMBL" id="HJE50556.1"/>
    </source>
</evidence>
<comment type="caution">
    <text evidence="3">The sequence shown here is derived from an EMBL/GenBank/DDBJ whole genome shotgun (WGS) entry which is preliminary data.</text>
</comment>
<dbReference type="PANTHER" id="PTHR43575">
    <property type="entry name" value="PROTEIN ABCI7, CHLOROPLASTIC"/>
    <property type="match status" value="1"/>
</dbReference>
<dbReference type="NCBIfam" id="TIGR01981">
    <property type="entry name" value="sufD"/>
    <property type="match status" value="1"/>
</dbReference>
<reference evidence="3" key="2">
    <citation type="submission" date="2021-09" db="EMBL/GenBank/DDBJ databases">
        <authorList>
            <person name="Gilroy R."/>
        </authorList>
    </citation>
    <scope>NUCLEOTIDE SEQUENCE</scope>
    <source>
        <strain evidence="3">ChiGjej3B3-7470</strain>
    </source>
</reference>
<gene>
    <name evidence="3" type="primary">sufD</name>
    <name evidence="3" type="ORF">K8V15_00980</name>
</gene>
<dbReference type="GO" id="GO:0016226">
    <property type="term" value="P:iron-sulfur cluster assembly"/>
    <property type="evidence" value="ECO:0007669"/>
    <property type="project" value="InterPro"/>
</dbReference>
<dbReference type="SUPFAM" id="SSF101960">
    <property type="entry name" value="Stabilizer of iron transporter SufD"/>
    <property type="match status" value="1"/>
</dbReference>
<accession>A0A921JQ18</accession>
<evidence type="ECO:0000313" key="4">
    <source>
        <dbReference type="Proteomes" id="UP000712713"/>
    </source>
</evidence>
<dbReference type="InterPro" id="IPR037284">
    <property type="entry name" value="SUF_FeS_clus_asmbl_SufBD_sf"/>
</dbReference>
<reference evidence="3" key="1">
    <citation type="journal article" date="2021" name="PeerJ">
        <title>Extensive microbial diversity within the chicken gut microbiome revealed by metagenomics and culture.</title>
        <authorList>
            <person name="Gilroy R."/>
            <person name="Ravi A."/>
            <person name="Getino M."/>
            <person name="Pursley I."/>
            <person name="Horton D.L."/>
            <person name="Alikhan N.F."/>
            <person name="Baker D."/>
            <person name="Gharbi K."/>
            <person name="Hall N."/>
            <person name="Watson M."/>
            <person name="Adriaenssens E.M."/>
            <person name="Foster-Nyarko E."/>
            <person name="Jarju S."/>
            <person name="Secka A."/>
            <person name="Antonio M."/>
            <person name="Oren A."/>
            <person name="Chaudhuri R.R."/>
            <person name="La Ragione R."/>
            <person name="Hildebrand F."/>
            <person name="Pallen M.J."/>
        </authorList>
    </citation>
    <scope>NUCLEOTIDE SEQUENCE</scope>
    <source>
        <strain evidence="3">ChiGjej3B3-7470</strain>
    </source>
</reference>
<dbReference type="InterPro" id="IPR055346">
    <property type="entry name" value="Fe-S_cluster_assembly_SufBD"/>
</dbReference>
<evidence type="ECO:0000259" key="2">
    <source>
        <dbReference type="Pfam" id="PF01458"/>
    </source>
</evidence>
<dbReference type="Pfam" id="PF01458">
    <property type="entry name" value="SUFBD_core"/>
    <property type="match status" value="1"/>
</dbReference>
<evidence type="ECO:0000256" key="1">
    <source>
        <dbReference type="ARBA" id="ARBA00043967"/>
    </source>
</evidence>
<protein>
    <submittedName>
        <fullName evidence="3">Fe-S cluster assembly protein SufD</fullName>
    </submittedName>
</protein>
<dbReference type="Proteomes" id="UP000712713">
    <property type="component" value="Unassembled WGS sequence"/>
</dbReference>
<proteinExistence type="inferred from homology"/>
<dbReference type="PANTHER" id="PTHR43575:SF1">
    <property type="entry name" value="PROTEIN ABCI7, CHLOROPLASTIC"/>
    <property type="match status" value="1"/>
</dbReference>
<dbReference type="EMBL" id="DYZF01000028">
    <property type="protein sequence ID" value="HJE50556.1"/>
    <property type="molecule type" value="Genomic_DNA"/>
</dbReference>
<dbReference type="InterPro" id="IPR000825">
    <property type="entry name" value="SUF_FeS_clus_asmbl_SufBD_core"/>
</dbReference>
<organism evidence="3 4">
    <name type="scientific">Tessaracoccus flavescens</name>
    <dbReference type="NCBI Taxonomy" id="399497"/>
    <lineage>
        <taxon>Bacteria</taxon>
        <taxon>Bacillati</taxon>
        <taxon>Actinomycetota</taxon>
        <taxon>Actinomycetes</taxon>
        <taxon>Propionibacteriales</taxon>
        <taxon>Propionibacteriaceae</taxon>
        <taxon>Tessaracoccus</taxon>
    </lineage>
</organism>
<name>A0A921JQ18_9ACTN</name>
<dbReference type="AlphaFoldDB" id="A0A921JQ18"/>
<feature type="domain" description="SUF system FeS cluster assembly SufBD core" evidence="2">
    <location>
        <begin position="132"/>
        <end position="354"/>
    </location>
</feature>